<evidence type="ECO:0008006" key="3">
    <source>
        <dbReference type="Google" id="ProtNLM"/>
    </source>
</evidence>
<dbReference type="EMBL" id="CP144696">
    <property type="protein sequence ID" value="WVZ10685.1"/>
    <property type="molecule type" value="Genomic_DNA"/>
</dbReference>
<sequence length="128" mass="14690">MGEDFNPRNGRWNFNKKKLVKVVKIEKWVEVNFFARFDVQGLVRDLIKYCQMKGIATEQPFDVFEEDFHNKRSPPLVRVEKMLEFMQSKLPGVDHAPSILVVSRAPTIVIGMDMSHGSLGKTDIPSIV</sequence>
<organism evidence="1 2">
    <name type="scientific">Vigna mungo</name>
    <name type="common">Black gram</name>
    <name type="synonym">Phaseolus mungo</name>
    <dbReference type="NCBI Taxonomy" id="3915"/>
    <lineage>
        <taxon>Eukaryota</taxon>
        <taxon>Viridiplantae</taxon>
        <taxon>Streptophyta</taxon>
        <taxon>Embryophyta</taxon>
        <taxon>Tracheophyta</taxon>
        <taxon>Spermatophyta</taxon>
        <taxon>Magnoliopsida</taxon>
        <taxon>eudicotyledons</taxon>
        <taxon>Gunneridae</taxon>
        <taxon>Pentapetalae</taxon>
        <taxon>rosids</taxon>
        <taxon>fabids</taxon>
        <taxon>Fabales</taxon>
        <taxon>Fabaceae</taxon>
        <taxon>Papilionoideae</taxon>
        <taxon>50 kb inversion clade</taxon>
        <taxon>NPAAA clade</taxon>
        <taxon>indigoferoid/millettioid clade</taxon>
        <taxon>Phaseoleae</taxon>
        <taxon>Vigna</taxon>
    </lineage>
</organism>
<evidence type="ECO:0000313" key="2">
    <source>
        <dbReference type="Proteomes" id="UP001374535"/>
    </source>
</evidence>
<name>A0AAQ3NJ22_VIGMU</name>
<gene>
    <name evidence="1" type="ORF">V8G54_015215</name>
</gene>
<proteinExistence type="predicted"/>
<dbReference type="AlphaFoldDB" id="A0AAQ3NJ22"/>
<keyword evidence="2" id="KW-1185">Reference proteome</keyword>
<reference evidence="1 2" key="1">
    <citation type="journal article" date="2023" name="Life. Sci Alliance">
        <title>Evolutionary insights into 3D genome organization and epigenetic landscape of Vigna mungo.</title>
        <authorList>
            <person name="Junaid A."/>
            <person name="Singh B."/>
            <person name="Bhatia S."/>
        </authorList>
    </citation>
    <scope>NUCLEOTIDE SEQUENCE [LARGE SCALE GENOMIC DNA]</scope>
    <source>
        <strain evidence="1">Urdbean</strain>
    </source>
</reference>
<protein>
    <recommendedName>
        <fullName evidence="3">Piwi domain-containing protein</fullName>
    </recommendedName>
</protein>
<dbReference type="PANTHER" id="PTHR22891">
    <property type="entry name" value="EUKARYOTIC TRANSLATION INITIATION FACTOR 2C"/>
    <property type="match status" value="1"/>
</dbReference>
<accession>A0AAQ3NJ22</accession>
<dbReference type="Proteomes" id="UP001374535">
    <property type="component" value="Chromosome 5"/>
</dbReference>
<dbReference type="Gene3D" id="3.40.50.2300">
    <property type="match status" value="1"/>
</dbReference>
<evidence type="ECO:0000313" key="1">
    <source>
        <dbReference type="EMBL" id="WVZ10685.1"/>
    </source>
</evidence>